<evidence type="ECO:0000256" key="5">
    <source>
        <dbReference type="ARBA" id="ARBA00022840"/>
    </source>
</evidence>
<dbReference type="InterPro" id="IPR029056">
    <property type="entry name" value="Ribokinase-like"/>
</dbReference>
<dbReference type="OrthoDB" id="9813569at2"/>
<dbReference type="RefSeq" id="WP_068262209.1">
    <property type="nucleotide sequence ID" value="NZ_LWSK01000033.1"/>
</dbReference>
<dbReference type="EC" id="2.7.1.45" evidence="7"/>
<sequence>MNPTLSSSKPPLIIGEVLLDHFPDGKKILGGAPFNVAWDLQGLGVESLFLSAVGDDAEGKQIRDRMRDWGMDVAGLATVDFPTGQVAVTFNDGQPSYDIVHPVAFDFIAIEDAKTFADKHSILYLGSLAFRGEVSKRSITNLINHANLPRFVDVNIRRPWFKESDLEILIGGATWVKLSDEELPELTSLDSCEDEAAITRGANELRSHYNIDHVLVTAGSSGAYLISDESVIHAPAPKPPKMVDTVGAGDAFAAATIAGLVREVEPHELLHKAVGFASRVCSLGGATTNDRDFYHLDS</sequence>
<dbReference type="Gene3D" id="3.40.1190.20">
    <property type="match status" value="1"/>
</dbReference>
<name>A0A5B1CK70_9BACT</name>
<evidence type="ECO:0000259" key="6">
    <source>
        <dbReference type="Pfam" id="PF00294"/>
    </source>
</evidence>
<keyword evidence="4 7" id="KW-0418">Kinase</keyword>
<dbReference type="GO" id="GO:0008673">
    <property type="term" value="F:2-dehydro-3-deoxygluconokinase activity"/>
    <property type="evidence" value="ECO:0007669"/>
    <property type="project" value="UniProtKB-EC"/>
</dbReference>
<keyword evidence="5" id="KW-0067">ATP-binding</keyword>
<keyword evidence="8" id="KW-1185">Reference proteome</keyword>
<accession>A0A5B1CK70</accession>
<keyword evidence="2 7" id="KW-0808">Transferase</keyword>
<comment type="similarity">
    <text evidence="1">Belongs to the carbohydrate kinase PfkB family.</text>
</comment>
<feature type="domain" description="Carbohydrate kinase PfkB" evidence="6">
    <location>
        <begin position="21"/>
        <end position="288"/>
    </location>
</feature>
<dbReference type="InterPro" id="IPR011611">
    <property type="entry name" value="PfkB_dom"/>
</dbReference>
<dbReference type="EMBL" id="VRLW01000001">
    <property type="protein sequence ID" value="KAA1260701.1"/>
    <property type="molecule type" value="Genomic_DNA"/>
</dbReference>
<dbReference type="GO" id="GO:0005524">
    <property type="term" value="F:ATP binding"/>
    <property type="evidence" value="ECO:0007669"/>
    <property type="project" value="UniProtKB-KW"/>
</dbReference>
<gene>
    <name evidence="7" type="primary">kdgK_2</name>
    <name evidence="7" type="ORF">LF1_32420</name>
</gene>
<evidence type="ECO:0000256" key="4">
    <source>
        <dbReference type="ARBA" id="ARBA00022777"/>
    </source>
</evidence>
<protein>
    <submittedName>
        <fullName evidence="7">2-dehydro-3-deoxygluconokinase</fullName>
        <ecNumber evidence="7">2.7.1.45</ecNumber>
    </submittedName>
</protein>
<dbReference type="PANTHER" id="PTHR43085">
    <property type="entry name" value="HEXOKINASE FAMILY MEMBER"/>
    <property type="match status" value="1"/>
</dbReference>
<evidence type="ECO:0000313" key="7">
    <source>
        <dbReference type="EMBL" id="KAA1260701.1"/>
    </source>
</evidence>
<evidence type="ECO:0000256" key="2">
    <source>
        <dbReference type="ARBA" id="ARBA00022679"/>
    </source>
</evidence>
<dbReference type="InterPro" id="IPR050306">
    <property type="entry name" value="PfkB_Carbo_kinase"/>
</dbReference>
<evidence type="ECO:0000256" key="1">
    <source>
        <dbReference type="ARBA" id="ARBA00010688"/>
    </source>
</evidence>
<reference evidence="7 8" key="1">
    <citation type="submission" date="2019-08" db="EMBL/GenBank/DDBJ databases">
        <title>Deep-cultivation of Planctomycetes and their phenomic and genomic characterization uncovers novel biology.</title>
        <authorList>
            <person name="Wiegand S."/>
            <person name="Jogler M."/>
            <person name="Boedeker C."/>
            <person name="Pinto D."/>
            <person name="Vollmers J."/>
            <person name="Rivas-Marin E."/>
            <person name="Kohn T."/>
            <person name="Peeters S.H."/>
            <person name="Heuer A."/>
            <person name="Rast P."/>
            <person name="Oberbeckmann S."/>
            <person name="Bunk B."/>
            <person name="Jeske O."/>
            <person name="Meyerdierks A."/>
            <person name="Storesund J.E."/>
            <person name="Kallscheuer N."/>
            <person name="Luecker S."/>
            <person name="Lage O.M."/>
            <person name="Pohl T."/>
            <person name="Merkel B.J."/>
            <person name="Hornburger P."/>
            <person name="Mueller R.-W."/>
            <person name="Bruemmer F."/>
            <person name="Labrenz M."/>
            <person name="Spormann A.M."/>
            <person name="Op Den Camp H."/>
            <person name="Overmann J."/>
            <person name="Amann R."/>
            <person name="Jetten M.S.M."/>
            <person name="Mascher T."/>
            <person name="Medema M.H."/>
            <person name="Devos D.P."/>
            <person name="Kaster A.-K."/>
            <person name="Ovreas L."/>
            <person name="Rohde M."/>
            <person name="Galperin M.Y."/>
            <person name="Jogler C."/>
        </authorList>
    </citation>
    <scope>NUCLEOTIDE SEQUENCE [LARGE SCALE GENOMIC DNA]</scope>
    <source>
        <strain evidence="7 8">LF1</strain>
    </source>
</reference>
<keyword evidence="3" id="KW-0547">Nucleotide-binding</keyword>
<organism evidence="7 8">
    <name type="scientific">Rubripirellula obstinata</name>
    <dbReference type="NCBI Taxonomy" id="406547"/>
    <lineage>
        <taxon>Bacteria</taxon>
        <taxon>Pseudomonadati</taxon>
        <taxon>Planctomycetota</taxon>
        <taxon>Planctomycetia</taxon>
        <taxon>Pirellulales</taxon>
        <taxon>Pirellulaceae</taxon>
        <taxon>Rubripirellula</taxon>
    </lineage>
</organism>
<evidence type="ECO:0000256" key="3">
    <source>
        <dbReference type="ARBA" id="ARBA00022741"/>
    </source>
</evidence>
<dbReference type="Pfam" id="PF00294">
    <property type="entry name" value="PfkB"/>
    <property type="match status" value="1"/>
</dbReference>
<dbReference type="SUPFAM" id="SSF53613">
    <property type="entry name" value="Ribokinase-like"/>
    <property type="match status" value="1"/>
</dbReference>
<dbReference type="AlphaFoldDB" id="A0A5B1CK70"/>
<comment type="caution">
    <text evidence="7">The sequence shown here is derived from an EMBL/GenBank/DDBJ whole genome shotgun (WGS) entry which is preliminary data.</text>
</comment>
<dbReference type="PANTHER" id="PTHR43085:SF1">
    <property type="entry name" value="PSEUDOURIDINE KINASE-RELATED"/>
    <property type="match status" value="1"/>
</dbReference>
<evidence type="ECO:0000313" key="8">
    <source>
        <dbReference type="Proteomes" id="UP000322699"/>
    </source>
</evidence>
<dbReference type="Proteomes" id="UP000322699">
    <property type="component" value="Unassembled WGS sequence"/>
</dbReference>
<proteinExistence type="inferred from homology"/>